<dbReference type="EMBL" id="JANCLU010000029">
    <property type="protein sequence ID" value="MCP8940887.1"/>
    <property type="molecule type" value="Genomic_DNA"/>
</dbReference>
<evidence type="ECO:0000313" key="2">
    <source>
        <dbReference type="EMBL" id="MCP8940887.1"/>
    </source>
</evidence>
<keyword evidence="3" id="KW-1185">Reference proteome</keyword>
<organism evidence="2 3">
    <name type="scientific">Alsobacter ponti</name>
    <dbReference type="NCBI Taxonomy" id="2962936"/>
    <lineage>
        <taxon>Bacteria</taxon>
        <taxon>Pseudomonadati</taxon>
        <taxon>Pseudomonadota</taxon>
        <taxon>Alphaproteobacteria</taxon>
        <taxon>Hyphomicrobiales</taxon>
        <taxon>Alsobacteraceae</taxon>
        <taxon>Alsobacter</taxon>
    </lineage>
</organism>
<reference evidence="2 3" key="1">
    <citation type="submission" date="2022-07" db="EMBL/GenBank/DDBJ databases">
        <authorList>
            <person name="Li W.-J."/>
            <person name="Deng Q.-Q."/>
        </authorList>
    </citation>
    <scope>NUCLEOTIDE SEQUENCE [LARGE SCALE GENOMIC DNA]</scope>
    <source>
        <strain evidence="2 3">SYSU M60028</strain>
    </source>
</reference>
<evidence type="ECO:0000256" key="1">
    <source>
        <dbReference type="SAM" id="Phobius"/>
    </source>
</evidence>
<sequence>MTTCTQRIRRKDHDRRETAPFEQLAILVMTMLLFSLLAASAPGVVAQPFQRLTVALGSF</sequence>
<feature type="transmembrane region" description="Helical" evidence="1">
    <location>
        <begin position="21"/>
        <end position="41"/>
    </location>
</feature>
<name>A0ABT1LHA1_9HYPH</name>
<dbReference type="RefSeq" id="WP_254746147.1">
    <property type="nucleotide sequence ID" value="NZ_JANCLU010000029.1"/>
</dbReference>
<keyword evidence="1" id="KW-1133">Transmembrane helix</keyword>
<proteinExistence type="predicted"/>
<comment type="caution">
    <text evidence="2">The sequence shown here is derived from an EMBL/GenBank/DDBJ whole genome shotgun (WGS) entry which is preliminary data.</text>
</comment>
<protein>
    <submittedName>
        <fullName evidence="2">Uncharacterized protein</fullName>
    </submittedName>
</protein>
<keyword evidence="1" id="KW-0472">Membrane</keyword>
<gene>
    <name evidence="2" type="ORF">NK718_20360</name>
</gene>
<accession>A0ABT1LHA1</accession>
<dbReference type="Proteomes" id="UP001205890">
    <property type="component" value="Unassembled WGS sequence"/>
</dbReference>
<keyword evidence="1" id="KW-0812">Transmembrane</keyword>
<evidence type="ECO:0000313" key="3">
    <source>
        <dbReference type="Proteomes" id="UP001205890"/>
    </source>
</evidence>